<evidence type="ECO:0000313" key="4">
    <source>
        <dbReference type="Proteomes" id="UP000288587"/>
    </source>
</evidence>
<dbReference type="InterPro" id="IPR003848">
    <property type="entry name" value="DUF218"/>
</dbReference>
<reference evidence="3 4" key="1">
    <citation type="submission" date="2019-01" db="EMBL/GenBank/DDBJ databases">
        <authorList>
            <person name="Chen W.-M."/>
        </authorList>
    </citation>
    <scope>NUCLEOTIDE SEQUENCE [LARGE SCALE GENOMIC DNA]</scope>
    <source>
        <strain evidence="3 4">CCP-18</strain>
    </source>
</reference>
<dbReference type="Proteomes" id="UP000288587">
    <property type="component" value="Unassembled WGS sequence"/>
</dbReference>
<dbReference type="PANTHER" id="PTHR30336:SF4">
    <property type="entry name" value="ENVELOPE BIOGENESIS FACTOR ELYC"/>
    <property type="match status" value="1"/>
</dbReference>
<feature type="transmembrane region" description="Helical" evidence="1">
    <location>
        <begin position="6"/>
        <end position="26"/>
    </location>
</feature>
<keyword evidence="4" id="KW-1185">Reference proteome</keyword>
<evidence type="ECO:0000256" key="1">
    <source>
        <dbReference type="SAM" id="Phobius"/>
    </source>
</evidence>
<dbReference type="Gene3D" id="3.40.50.620">
    <property type="entry name" value="HUPs"/>
    <property type="match status" value="1"/>
</dbReference>
<dbReference type="GO" id="GO:0000270">
    <property type="term" value="P:peptidoglycan metabolic process"/>
    <property type="evidence" value="ECO:0007669"/>
    <property type="project" value="TreeGrafter"/>
</dbReference>
<organism evidence="3 4">
    <name type="scientific">Inhella crocodyli</name>
    <dbReference type="NCBI Taxonomy" id="2499851"/>
    <lineage>
        <taxon>Bacteria</taxon>
        <taxon>Pseudomonadati</taxon>
        <taxon>Pseudomonadota</taxon>
        <taxon>Betaproteobacteria</taxon>
        <taxon>Burkholderiales</taxon>
        <taxon>Sphaerotilaceae</taxon>
        <taxon>Inhella</taxon>
    </lineage>
</organism>
<sequence>MRELFVLLMLPPAGPLIVAVAGFLVLRRWRGGRWLVGLALAAAWALSADAVVEPLGWAWSRVPPSAEIRQSLDRLHGDRHTVVLVLGGGLARGAHADGGYDLRLESAERLRRGAWWARRLELPLAFTGGRALTAAADQPTEAELAAQVALSELGRPLAWAEDRSVDTRGNAQLSAALLQTHGARRVVLVTHALHMPRALRAFREANPEIEFLAAPVGRDLQAPKLLENYLPSVTGVQRGRYLLYEVAGYVAGK</sequence>
<protein>
    <submittedName>
        <fullName evidence="3">YdcF family protein</fullName>
    </submittedName>
</protein>
<evidence type="ECO:0000259" key="2">
    <source>
        <dbReference type="Pfam" id="PF02698"/>
    </source>
</evidence>
<feature type="domain" description="DUF218" evidence="2">
    <location>
        <begin position="82"/>
        <end position="248"/>
    </location>
</feature>
<evidence type="ECO:0000313" key="3">
    <source>
        <dbReference type="EMBL" id="RVT88017.1"/>
    </source>
</evidence>
<name>A0A437LRI5_9BURK</name>
<dbReference type="PANTHER" id="PTHR30336">
    <property type="entry name" value="INNER MEMBRANE PROTEIN, PROBABLE PERMEASE"/>
    <property type="match status" value="1"/>
</dbReference>
<keyword evidence="1" id="KW-0812">Transmembrane</keyword>
<dbReference type="InterPro" id="IPR051599">
    <property type="entry name" value="Cell_Envelope_Assoc"/>
</dbReference>
<dbReference type="EMBL" id="SACM01000001">
    <property type="protein sequence ID" value="RVT88017.1"/>
    <property type="molecule type" value="Genomic_DNA"/>
</dbReference>
<comment type="caution">
    <text evidence="3">The sequence shown here is derived from an EMBL/GenBank/DDBJ whole genome shotgun (WGS) entry which is preliminary data.</text>
</comment>
<dbReference type="CDD" id="cd06259">
    <property type="entry name" value="YdcF-like"/>
    <property type="match status" value="1"/>
</dbReference>
<accession>A0A437LRI5</accession>
<proteinExistence type="predicted"/>
<dbReference type="RefSeq" id="WP_127680765.1">
    <property type="nucleotide sequence ID" value="NZ_SACM01000001.1"/>
</dbReference>
<keyword evidence="1" id="KW-0472">Membrane</keyword>
<feature type="transmembrane region" description="Helical" evidence="1">
    <location>
        <begin position="38"/>
        <end position="59"/>
    </location>
</feature>
<keyword evidence="1" id="KW-1133">Transmembrane helix</keyword>
<dbReference type="InterPro" id="IPR014729">
    <property type="entry name" value="Rossmann-like_a/b/a_fold"/>
</dbReference>
<dbReference type="OrthoDB" id="9809813at2"/>
<dbReference type="GO" id="GO:0005886">
    <property type="term" value="C:plasma membrane"/>
    <property type="evidence" value="ECO:0007669"/>
    <property type="project" value="TreeGrafter"/>
</dbReference>
<dbReference type="AlphaFoldDB" id="A0A437LRI5"/>
<gene>
    <name evidence="3" type="ORF">EOD73_03130</name>
</gene>
<dbReference type="GO" id="GO:0043164">
    <property type="term" value="P:Gram-negative-bacterium-type cell wall biogenesis"/>
    <property type="evidence" value="ECO:0007669"/>
    <property type="project" value="TreeGrafter"/>
</dbReference>
<dbReference type="Pfam" id="PF02698">
    <property type="entry name" value="DUF218"/>
    <property type="match status" value="1"/>
</dbReference>